<keyword evidence="2" id="KW-1185">Reference proteome</keyword>
<name>A0ABQ4G569_9ACTN</name>
<protein>
    <recommendedName>
        <fullName evidence="3">Chitin-binding type-2 domain-containing protein</fullName>
    </recommendedName>
</protein>
<evidence type="ECO:0000313" key="1">
    <source>
        <dbReference type="EMBL" id="GIH42226.1"/>
    </source>
</evidence>
<dbReference type="Proteomes" id="UP000603904">
    <property type="component" value="Unassembled WGS sequence"/>
</dbReference>
<sequence>MSALRALLTRVLPSVEARAYHCGDYYCYTEQNVIAPGRSCFTTWCGHACSGDWVSVSHYCQ</sequence>
<evidence type="ECO:0000313" key="2">
    <source>
        <dbReference type="Proteomes" id="UP000603904"/>
    </source>
</evidence>
<proteinExistence type="predicted"/>
<organism evidence="1 2">
    <name type="scientific">Microbispora corallina</name>
    <dbReference type="NCBI Taxonomy" id="83302"/>
    <lineage>
        <taxon>Bacteria</taxon>
        <taxon>Bacillati</taxon>
        <taxon>Actinomycetota</taxon>
        <taxon>Actinomycetes</taxon>
        <taxon>Streptosporangiales</taxon>
        <taxon>Streptosporangiaceae</taxon>
        <taxon>Microbispora</taxon>
    </lineage>
</organism>
<accession>A0ABQ4G569</accession>
<reference evidence="1 2" key="1">
    <citation type="submission" date="2021-01" db="EMBL/GenBank/DDBJ databases">
        <title>Whole genome shotgun sequence of Microbispora corallina NBRC 16416.</title>
        <authorList>
            <person name="Komaki H."/>
            <person name="Tamura T."/>
        </authorList>
    </citation>
    <scope>NUCLEOTIDE SEQUENCE [LARGE SCALE GENOMIC DNA]</scope>
    <source>
        <strain evidence="1 2">NBRC 16416</strain>
    </source>
</reference>
<gene>
    <name evidence="1" type="ORF">Mco01_52260</name>
</gene>
<evidence type="ECO:0008006" key="3">
    <source>
        <dbReference type="Google" id="ProtNLM"/>
    </source>
</evidence>
<dbReference type="RefSeq" id="WP_204059467.1">
    <property type="nucleotide sequence ID" value="NZ_BAAAGP010000034.1"/>
</dbReference>
<comment type="caution">
    <text evidence="1">The sequence shown here is derived from an EMBL/GenBank/DDBJ whole genome shotgun (WGS) entry which is preliminary data.</text>
</comment>
<dbReference type="EMBL" id="BOOC01000029">
    <property type="protein sequence ID" value="GIH42226.1"/>
    <property type="molecule type" value="Genomic_DNA"/>
</dbReference>